<dbReference type="GO" id="GO:0015074">
    <property type="term" value="P:DNA integration"/>
    <property type="evidence" value="ECO:0007669"/>
    <property type="project" value="UniProtKB-KW"/>
</dbReference>
<dbReference type="Pfam" id="PF13495">
    <property type="entry name" value="Phage_int_SAM_4"/>
    <property type="match status" value="1"/>
</dbReference>
<dbReference type="RefSeq" id="WP_353496328.1">
    <property type="nucleotide sequence ID" value="NZ_CP115920.1"/>
</dbReference>
<evidence type="ECO:0000256" key="7">
    <source>
        <dbReference type="ARBA" id="ARBA00037721"/>
    </source>
</evidence>
<dbReference type="InterPro" id="IPR010998">
    <property type="entry name" value="Integrase_recombinase_N"/>
</dbReference>
<evidence type="ECO:0000259" key="10">
    <source>
        <dbReference type="PROSITE" id="PS51898"/>
    </source>
</evidence>
<dbReference type="PROSITE" id="PS51898">
    <property type="entry name" value="TYR_RECOMBINASE"/>
    <property type="match status" value="1"/>
</dbReference>
<dbReference type="PANTHER" id="PTHR30349">
    <property type="entry name" value="PHAGE INTEGRASE-RELATED"/>
    <property type="match status" value="1"/>
</dbReference>
<accession>A0AAU8BEU6</accession>
<keyword evidence="6" id="KW-0233">DNA recombination</keyword>
<evidence type="ECO:0000256" key="1">
    <source>
        <dbReference type="ARBA" id="ARBA00004496"/>
    </source>
</evidence>
<dbReference type="InterPro" id="IPR013762">
    <property type="entry name" value="Integrase-like_cat_sf"/>
</dbReference>
<evidence type="ECO:0000313" key="12">
    <source>
        <dbReference type="EMBL" id="XCD14857.1"/>
    </source>
</evidence>
<comment type="function">
    <text evidence="7">Site-specific tyrosine recombinase, which acts by catalyzing the cutting and rejoining of the recombining DNA molecules. The XerC-XerD complex is essential to convert dimers of the bacterial chromosome into monomers to permit their segregation at cell division. It also contributes to the segregational stability of plasmids.</text>
</comment>
<sequence length="321" mass="37086">MKSLYLLHISEYMYTRQYAKRTIEAYLYWIKRFIIFHGMKHPRDMGSEEVEAYLTFLATKLHLAPKTQKLALNALHFLYKEIQKTPLDKELKFKRSVQETKLPVVLTKQEVSQLIKCTNPNLLLPMQLMYGSGLRVMECVRLRVNDVDFDYGALRVWQGKGAKNRVVTLANELRGSLEEQINRARNYYQMDYRTQGYAGVYLPHALTRKYPNAHLDFGWHYLFPSAKLSEDPRSNLLRRQHVHPSTLQRAVRAAAKKANLSKTVTCHTLRHSFATHLLESGADIRTVQEQLGHNDVKTTQIYTHVLNRGASGVTSPLSSIL</sequence>
<name>A0AAU8BEU6_9VIBR</name>
<comment type="similarity">
    <text evidence="2">Belongs to the 'phage' integrase family.</text>
</comment>
<dbReference type="InterPro" id="IPR002104">
    <property type="entry name" value="Integrase_catalytic"/>
</dbReference>
<comment type="subunit">
    <text evidence="8">Forms a cyclic heterotetrameric complex composed of two molecules of XerC and two molecules of XerD.</text>
</comment>
<dbReference type="PANTHER" id="PTHR30349:SF64">
    <property type="entry name" value="PROPHAGE INTEGRASE INTD-RELATED"/>
    <property type="match status" value="1"/>
</dbReference>
<evidence type="ECO:0000256" key="6">
    <source>
        <dbReference type="ARBA" id="ARBA00023172"/>
    </source>
</evidence>
<dbReference type="GO" id="GO:0006310">
    <property type="term" value="P:DNA recombination"/>
    <property type="evidence" value="ECO:0007669"/>
    <property type="project" value="UniProtKB-KW"/>
</dbReference>
<organism evidence="12">
    <name type="scientific">Vibrio chaetopteri</name>
    <dbReference type="NCBI Taxonomy" id="3016528"/>
    <lineage>
        <taxon>Bacteria</taxon>
        <taxon>Pseudomonadati</taxon>
        <taxon>Pseudomonadota</taxon>
        <taxon>Gammaproteobacteria</taxon>
        <taxon>Vibrionales</taxon>
        <taxon>Vibrionaceae</taxon>
        <taxon>Vibrio</taxon>
    </lineage>
</organism>
<proteinExistence type="inferred from homology"/>
<evidence type="ECO:0000256" key="2">
    <source>
        <dbReference type="ARBA" id="ARBA00008857"/>
    </source>
</evidence>
<dbReference type="EMBL" id="CP115920">
    <property type="protein sequence ID" value="XCD14857.1"/>
    <property type="molecule type" value="Genomic_DNA"/>
</dbReference>
<evidence type="ECO:0000256" key="4">
    <source>
        <dbReference type="ARBA" id="ARBA00022908"/>
    </source>
</evidence>
<evidence type="ECO:0000256" key="3">
    <source>
        <dbReference type="ARBA" id="ARBA00022490"/>
    </source>
</evidence>
<keyword evidence="4" id="KW-0229">DNA integration</keyword>
<dbReference type="InterPro" id="IPR050090">
    <property type="entry name" value="Tyrosine_recombinase_XerCD"/>
</dbReference>
<dbReference type="AlphaFoldDB" id="A0AAU8BEU6"/>
<reference evidence="12" key="1">
    <citation type="submission" date="2023-01" db="EMBL/GenBank/DDBJ databases">
        <title>Vibrio sp. CB1-14 genome sequencing.</title>
        <authorList>
            <person name="Otstavnykh N."/>
            <person name="Isaeva M."/>
            <person name="Meleshko D."/>
        </authorList>
    </citation>
    <scope>NUCLEOTIDE SEQUENCE</scope>
    <source>
        <strain evidence="12">CB1-14</strain>
    </source>
</reference>
<dbReference type="GO" id="GO:0005737">
    <property type="term" value="C:cytoplasm"/>
    <property type="evidence" value="ECO:0007669"/>
    <property type="project" value="UniProtKB-SubCell"/>
</dbReference>
<dbReference type="InterPro" id="IPR044068">
    <property type="entry name" value="CB"/>
</dbReference>
<dbReference type="Gene3D" id="1.10.443.10">
    <property type="entry name" value="Intergrase catalytic core"/>
    <property type="match status" value="1"/>
</dbReference>
<comment type="subcellular location">
    <subcellularLocation>
        <location evidence="1">Cytoplasm</location>
    </subcellularLocation>
</comment>
<dbReference type="KEGG" id="vck:PG915_09585"/>
<evidence type="ECO:0000256" key="8">
    <source>
        <dbReference type="ARBA" id="ARBA00038613"/>
    </source>
</evidence>
<evidence type="ECO:0000256" key="9">
    <source>
        <dbReference type="PROSITE-ProRule" id="PRU01248"/>
    </source>
</evidence>
<feature type="domain" description="Core-binding (CB)" evidence="11">
    <location>
        <begin position="1"/>
        <end position="83"/>
    </location>
</feature>
<gene>
    <name evidence="12" type="ORF">PG915_09585</name>
</gene>
<dbReference type="PROSITE" id="PS51900">
    <property type="entry name" value="CB"/>
    <property type="match status" value="1"/>
</dbReference>
<dbReference type="InterPro" id="IPR004107">
    <property type="entry name" value="Integrase_SAM-like_N"/>
</dbReference>
<dbReference type="NCBIfam" id="TIGR02249">
    <property type="entry name" value="integrase_gron"/>
    <property type="match status" value="1"/>
</dbReference>
<dbReference type="InterPro" id="IPR011946">
    <property type="entry name" value="Integrase_integron-type"/>
</dbReference>
<keyword evidence="3" id="KW-0963">Cytoplasm</keyword>
<dbReference type="FunFam" id="1.10.443.10:FF:000007">
    <property type="entry name" value="Tyrosine recombinase XerC"/>
    <property type="match status" value="1"/>
</dbReference>
<evidence type="ECO:0000259" key="11">
    <source>
        <dbReference type="PROSITE" id="PS51900"/>
    </source>
</evidence>
<dbReference type="GO" id="GO:0003677">
    <property type="term" value="F:DNA binding"/>
    <property type="evidence" value="ECO:0007669"/>
    <property type="project" value="UniProtKB-UniRule"/>
</dbReference>
<dbReference type="Pfam" id="PF00589">
    <property type="entry name" value="Phage_integrase"/>
    <property type="match status" value="1"/>
</dbReference>
<evidence type="ECO:0000256" key="5">
    <source>
        <dbReference type="ARBA" id="ARBA00023125"/>
    </source>
</evidence>
<dbReference type="SUPFAM" id="SSF56349">
    <property type="entry name" value="DNA breaking-rejoining enzymes"/>
    <property type="match status" value="1"/>
</dbReference>
<feature type="domain" description="Tyr recombinase" evidence="10">
    <location>
        <begin position="101"/>
        <end position="315"/>
    </location>
</feature>
<keyword evidence="5 9" id="KW-0238">DNA-binding</keyword>
<dbReference type="Gene3D" id="1.10.150.130">
    <property type="match status" value="1"/>
</dbReference>
<dbReference type="InterPro" id="IPR011010">
    <property type="entry name" value="DNA_brk_join_enz"/>
</dbReference>
<protein>
    <submittedName>
        <fullName evidence="12">Integron integrase</fullName>
    </submittedName>
</protein>